<keyword evidence="1" id="KW-0808">Transferase</keyword>
<gene>
    <name evidence="1" type="primary">holB</name>
    <name evidence="1" type="ORF">OL234_07705</name>
</gene>
<proteinExistence type="predicted"/>
<dbReference type="RefSeq" id="WP_275470131.1">
    <property type="nucleotide sequence ID" value="NZ_CP110232.1"/>
</dbReference>
<evidence type="ECO:0000313" key="2">
    <source>
        <dbReference type="Proteomes" id="UP001179647"/>
    </source>
</evidence>
<dbReference type="FunFam" id="3.40.50.300:FF:001255">
    <property type="entry name" value="DNA polymerase III subunit delta"/>
    <property type="match status" value="1"/>
</dbReference>
<dbReference type="InterPro" id="IPR004622">
    <property type="entry name" value="DNA_pol_HolB"/>
</dbReference>
<dbReference type="PANTHER" id="PTHR11669:SF8">
    <property type="entry name" value="DNA POLYMERASE III SUBUNIT DELTA"/>
    <property type="match status" value="1"/>
</dbReference>
<dbReference type="EC" id="2.7.7.7" evidence="1"/>
<name>A0AAF0CX27_9ENTE</name>
<dbReference type="Gene3D" id="3.40.50.300">
    <property type="entry name" value="P-loop containing nucleotide triphosphate hydrolases"/>
    <property type="match status" value="1"/>
</dbReference>
<dbReference type="PANTHER" id="PTHR11669">
    <property type="entry name" value="REPLICATION FACTOR C / DNA POLYMERASE III GAMMA-TAU SUBUNIT"/>
    <property type="match status" value="1"/>
</dbReference>
<dbReference type="GO" id="GO:0003887">
    <property type="term" value="F:DNA-directed DNA polymerase activity"/>
    <property type="evidence" value="ECO:0007669"/>
    <property type="project" value="UniProtKB-EC"/>
</dbReference>
<dbReference type="GO" id="GO:0008408">
    <property type="term" value="F:3'-5' exonuclease activity"/>
    <property type="evidence" value="ECO:0007669"/>
    <property type="project" value="InterPro"/>
</dbReference>
<dbReference type="Proteomes" id="UP001179647">
    <property type="component" value="Chromosome"/>
</dbReference>
<evidence type="ECO:0000313" key="1">
    <source>
        <dbReference type="EMBL" id="WEG74332.1"/>
    </source>
</evidence>
<keyword evidence="1" id="KW-0548">Nucleotidyltransferase</keyword>
<accession>A0AAF0CX27</accession>
<dbReference type="NCBIfam" id="TIGR00678">
    <property type="entry name" value="holB"/>
    <property type="match status" value="1"/>
</dbReference>
<dbReference type="Pfam" id="PF13177">
    <property type="entry name" value="DNA_pol3_delta2"/>
    <property type="match status" value="1"/>
</dbReference>
<sequence length="318" mass="36364">MNSKMSLAKLQPLVYQQLSTSITKGRLTHAYLFEGASGTGKKEMALWLTQAIFCLSEGARPCAECHNCQRILVGDHPDVLTIIPEGQTIKVDQIRDIKATFIKSGMESQKKVVIIEEAEKLTTSASNSLLKFIEEPDGDMIILFITDSKARILPTIQSRCQLLHFNPLSKKQLSLLLTAEDIPPIEAKFLAELTNSKEKAIEFYRDEWFNESKEAVLKWVTYLVESNHFSFVFVQQKLVKQFKDKKQQLLMFDMLLVYFNQLLYNKVRGEDTQVTRSKWSQQKIVTGIEQTLISRKKFEANVSFQNVCEQLTITLLDG</sequence>
<protein>
    <submittedName>
        <fullName evidence="1">DNA polymerase III subunit delta</fullName>
        <ecNumber evidence="1">2.7.7.7</ecNumber>
    </submittedName>
</protein>
<dbReference type="NCBIfam" id="NF005972">
    <property type="entry name" value="PRK08058.1"/>
    <property type="match status" value="1"/>
</dbReference>
<dbReference type="AlphaFoldDB" id="A0AAF0CX27"/>
<reference evidence="1" key="1">
    <citation type="submission" date="2022-10" db="EMBL/GenBank/DDBJ databases">
        <title>Vagococcus sp. isolated from poultry meat.</title>
        <authorList>
            <person name="Johansson P."/>
            <person name="Bjorkroth J."/>
        </authorList>
    </citation>
    <scope>NUCLEOTIDE SEQUENCE</scope>
    <source>
        <strain evidence="1">STAA11</strain>
    </source>
</reference>
<dbReference type="SUPFAM" id="SSF52540">
    <property type="entry name" value="P-loop containing nucleoside triphosphate hydrolases"/>
    <property type="match status" value="1"/>
</dbReference>
<dbReference type="GO" id="GO:0006261">
    <property type="term" value="P:DNA-templated DNA replication"/>
    <property type="evidence" value="ECO:0007669"/>
    <property type="project" value="TreeGrafter"/>
</dbReference>
<organism evidence="1 2">
    <name type="scientific">Vagococcus intermedius</name>
    <dbReference type="NCBI Taxonomy" id="2991418"/>
    <lineage>
        <taxon>Bacteria</taxon>
        <taxon>Bacillati</taxon>
        <taxon>Bacillota</taxon>
        <taxon>Bacilli</taxon>
        <taxon>Lactobacillales</taxon>
        <taxon>Enterococcaceae</taxon>
        <taxon>Vagococcus</taxon>
    </lineage>
</organism>
<dbReference type="InterPro" id="IPR027417">
    <property type="entry name" value="P-loop_NTPase"/>
</dbReference>
<dbReference type="InterPro" id="IPR050238">
    <property type="entry name" value="DNA_Rep/Repair_Clamp_Loader"/>
</dbReference>
<keyword evidence="2" id="KW-1185">Reference proteome</keyword>
<dbReference type="KEGG" id="vie:OL234_07705"/>
<dbReference type="EMBL" id="CP110232">
    <property type="protein sequence ID" value="WEG74332.1"/>
    <property type="molecule type" value="Genomic_DNA"/>
</dbReference>